<dbReference type="GO" id="GO:0005829">
    <property type="term" value="C:cytosol"/>
    <property type="evidence" value="ECO:0007669"/>
    <property type="project" value="TreeGrafter"/>
</dbReference>
<dbReference type="GO" id="GO:0032263">
    <property type="term" value="P:GMP salvage"/>
    <property type="evidence" value="ECO:0007669"/>
    <property type="project" value="TreeGrafter"/>
</dbReference>
<keyword evidence="4" id="KW-0808">Transferase</keyword>
<protein>
    <submittedName>
        <fullName evidence="4">Hypoxanthine-guanine phosphoribosyltransferase</fullName>
    </submittedName>
</protein>
<dbReference type="InterPro" id="IPR029057">
    <property type="entry name" value="PRTase-like"/>
</dbReference>
<proteinExistence type="predicted"/>
<dbReference type="Gene3D" id="3.40.50.2020">
    <property type="match status" value="1"/>
</dbReference>
<dbReference type="GO" id="GO:0046100">
    <property type="term" value="P:hypoxanthine metabolic process"/>
    <property type="evidence" value="ECO:0007669"/>
    <property type="project" value="TreeGrafter"/>
</dbReference>
<organism evidence="4 5">
    <name type="scientific">Terasakiispira papahanaumokuakeensis</name>
    <dbReference type="NCBI Taxonomy" id="197479"/>
    <lineage>
        <taxon>Bacteria</taxon>
        <taxon>Pseudomonadati</taxon>
        <taxon>Pseudomonadota</taxon>
        <taxon>Gammaproteobacteria</taxon>
        <taxon>Oceanospirillales</taxon>
        <taxon>Terasakiispira</taxon>
    </lineage>
</organism>
<dbReference type="GO" id="GO:0004422">
    <property type="term" value="F:hypoxanthine phosphoribosyltransferase activity"/>
    <property type="evidence" value="ECO:0007669"/>
    <property type="project" value="TreeGrafter"/>
</dbReference>
<dbReference type="EMBL" id="MDTQ01000001">
    <property type="protein sequence ID" value="ODC02953.1"/>
    <property type="molecule type" value="Genomic_DNA"/>
</dbReference>
<dbReference type="GO" id="GO:0032264">
    <property type="term" value="P:IMP salvage"/>
    <property type="evidence" value="ECO:0007669"/>
    <property type="project" value="TreeGrafter"/>
</dbReference>
<dbReference type="GO" id="GO:0006178">
    <property type="term" value="P:guanine salvage"/>
    <property type="evidence" value="ECO:0007669"/>
    <property type="project" value="TreeGrafter"/>
</dbReference>
<feature type="domain" description="Phosphoribosyltransferase" evidence="3">
    <location>
        <begin position="27"/>
        <end position="148"/>
    </location>
</feature>
<accession>A0A1E2V7Q7</accession>
<comment type="catalytic activity">
    <reaction evidence="2">
        <text>IMP + diphosphate = hypoxanthine + 5-phospho-alpha-D-ribose 1-diphosphate</text>
        <dbReference type="Rhea" id="RHEA:17973"/>
        <dbReference type="ChEBI" id="CHEBI:17368"/>
        <dbReference type="ChEBI" id="CHEBI:33019"/>
        <dbReference type="ChEBI" id="CHEBI:58017"/>
        <dbReference type="ChEBI" id="CHEBI:58053"/>
        <dbReference type="EC" id="2.4.2.8"/>
    </reaction>
    <physiologicalReaction direction="right-to-left" evidence="2">
        <dbReference type="Rhea" id="RHEA:17975"/>
    </physiologicalReaction>
</comment>
<dbReference type="RefSeq" id="WP_068997348.1">
    <property type="nucleotide sequence ID" value="NZ_MDTQ01000001.1"/>
</dbReference>
<keyword evidence="4" id="KW-0328">Glycosyltransferase</keyword>
<name>A0A1E2V7Q7_9GAMM</name>
<dbReference type="OrthoDB" id="9802824at2"/>
<evidence type="ECO:0000256" key="1">
    <source>
        <dbReference type="ARBA" id="ARBA00048811"/>
    </source>
</evidence>
<dbReference type="PANTHER" id="PTHR43340:SF1">
    <property type="entry name" value="HYPOXANTHINE PHOSPHORIBOSYLTRANSFERASE"/>
    <property type="match status" value="1"/>
</dbReference>
<comment type="caution">
    <text evidence="4">The sequence shown here is derived from an EMBL/GenBank/DDBJ whole genome shotgun (WGS) entry which is preliminary data.</text>
</comment>
<comment type="catalytic activity">
    <reaction evidence="1">
        <text>GMP + diphosphate = guanine + 5-phospho-alpha-D-ribose 1-diphosphate</text>
        <dbReference type="Rhea" id="RHEA:25424"/>
        <dbReference type="ChEBI" id="CHEBI:16235"/>
        <dbReference type="ChEBI" id="CHEBI:33019"/>
        <dbReference type="ChEBI" id="CHEBI:58017"/>
        <dbReference type="ChEBI" id="CHEBI:58115"/>
        <dbReference type="EC" id="2.4.2.8"/>
    </reaction>
    <physiologicalReaction direction="right-to-left" evidence="1">
        <dbReference type="Rhea" id="RHEA:25426"/>
    </physiologicalReaction>
</comment>
<dbReference type="CDD" id="cd06223">
    <property type="entry name" value="PRTases_typeI"/>
    <property type="match status" value="1"/>
</dbReference>
<reference evidence="4 5" key="1">
    <citation type="submission" date="2016-08" db="EMBL/GenBank/DDBJ databases">
        <authorList>
            <person name="Seilhamer J.J."/>
        </authorList>
    </citation>
    <scope>NUCLEOTIDE SEQUENCE [LARGE SCALE GENOMIC DNA]</scope>
    <source>
        <strain evidence="4 5">PH27A</strain>
    </source>
</reference>
<dbReference type="Pfam" id="PF00156">
    <property type="entry name" value="Pribosyltran"/>
    <property type="match status" value="1"/>
</dbReference>
<dbReference type="Proteomes" id="UP000094291">
    <property type="component" value="Unassembled WGS sequence"/>
</dbReference>
<dbReference type="AlphaFoldDB" id="A0A1E2V7Q7"/>
<evidence type="ECO:0000256" key="2">
    <source>
        <dbReference type="ARBA" id="ARBA00049402"/>
    </source>
</evidence>
<dbReference type="InterPro" id="IPR050408">
    <property type="entry name" value="HGPRT"/>
</dbReference>
<keyword evidence="5" id="KW-1185">Reference proteome</keyword>
<evidence type="ECO:0000259" key="3">
    <source>
        <dbReference type="Pfam" id="PF00156"/>
    </source>
</evidence>
<dbReference type="InterPro" id="IPR000836">
    <property type="entry name" value="PRTase_dom"/>
</dbReference>
<dbReference type="SUPFAM" id="SSF53271">
    <property type="entry name" value="PRTase-like"/>
    <property type="match status" value="1"/>
</dbReference>
<gene>
    <name evidence="4" type="ORF">BFW38_04715</name>
</gene>
<dbReference type="GO" id="GO:0000287">
    <property type="term" value="F:magnesium ion binding"/>
    <property type="evidence" value="ECO:0007669"/>
    <property type="project" value="TreeGrafter"/>
</dbReference>
<dbReference type="NCBIfam" id="NF006605">
    <property type="entry name" value="PRK09162.1"/>
    <property type="match status" value="1"/>
</dbReference>
<dbReference type="PANTHER" id="PTHR43340">
    <property type="entry name" value="HYPOXANTHINE-GUANINE PHOSPHORIBOSYLTRANSFERASE"/>
    <property type="match status" value="1"/>
</dbReference>
<dbReference type="STRING" id="197479.BFW38_04715"/>
<evidence type="ECO:0000313" key="5">
    <source>
        <dbReference type="Proteomes" id="UP000094291"/>
    </source>
</evidence>
<sequence>MNEQLDAERQRICQVLADSDCLVNEAAVNQAFDQLAQAITNDLASAMPVVYCVMNGGLFATAELLKRLSFPLEVDYMQASRYRRQTTGGELNWRVSPEISMQGRHVLIVDDILDEGATLAAILDHCRAQGAIDVRCAVLVDKVHDRKAMPGFKANYTGLEVEDRYLFGCGMDYQGYLRNLPAIYAPKGL</sequence>
<evidence type="ECO:0000313" key="4">
    <source>
        <dbReference type="EMBL" id="ODC02953.1"/>
    </source>
</evidence>